<sequence length="176" mass="19936">MELYPMISFCYRVSPLPIHTAPMEDCVVAWYITNPFSTRRSEQITNIVQQFGTEVLTLGGDNWRKSEENYTNPDKCLMPPGTGSFSFSWYNQGFNHLNSHPRPSATLKVEAGRVLLQRLHTINALIGCLLILVHPQAYSQAIDIFLELLQHPKKTSDPEATMAILKDWATPFNVSP</sequence>
<dbReference type="EMBL" id="QPFP01000047">
    <property type="protein sequence ID" value="TEB26586.1"/>
    <property type="molecule type" value="Genomic_DNA"/>
</dbReference>
<dbReference type="AlphaFoldDB" id="A0A4Y7SXJ1"/>
<dbReference type="Proteomes" id="UP000298030">
    <property type="component" value="Unassembled WGS sequence"/>
</dbReference>
<reference evidence="1 2" key="1">
    <citation type="journal article" date="2019" name="Nat. Ecol. Evol.">
        <title>Megaphylogeny resolves global patterns of mushroom evolution.</title>
        <authorList>
            <person name="Varga T."/>
            <person name="Krizsan K."/>
            <person name="Foldi C."/>
            <person name="Dima B."/>
            <person name="Sanchez-Garcia M."/>
            <person name="Sanchez-Ramirez S."/>
            <person name="Szollosi G.J."/>
            <person name="Szarkandi J.G."/>
            <person name="Papp V."/>
            <person name="Albert L."/>
            <person name="Andreopoulos W."/>
            <person name="Angelini C."/>
            <person name="Antonin V."/>
            <person name="Barry K.W."/>
            <person name="Bougher N.L."/>
            <person name="Buchanan P."/>
            <person name="Buyck B."/>
            <person name="Bense V."/>
            <person name="Catcheside P."/>
            <person name="Chovatia M."/>
            <person name="Cooper J."/>
            <person name="Damon W."/>
            <person name="Desjardin D."/>
            <person name="Finy P."/>
            <person name="Geml J."/>
            <person name="Haridas S."/>
            <person name="Hughes K."/>
            <person name="Justo A."/>
            <person name="Karasinski D."/>
            <person name="Kautmanova I."/>
            <person name="Kiss B."/>
            <person name="Kocsube S."/>
            <person name="Kotiranta H."/>
            <person name="LaButti K.M."/>
            <person name="Lechner B.E."/>
            <person name="Liimatainen K."/>
            <person name="Lipzen A."/>
            <person name="Lukacs Z."/>
            <person name="Mihaltcheva S."/>
            <person name="Morgado L.N."/>
            <person name="Niskanen T."/>
            <person name="Noordeloos M.E."/>
            <person name="Ohm R.A."/>
            <person name="Ortiz-Santana B."/>
            <person name="Ovrebo C."/>
            <person name="Racz N."/>
            <person name="Riley R."/>
            <person name="Savchenko A."/>
            <person name="Shiryaev A."/>
            <person name="Soop K."/>
            <person name="Spirin V."/>
            <person name="Szebenyi C."/>
            <person name="Tomsovsky M."/>
            <person name="Tulloss R.E."/>
            <person name="Uehling J."/>
            <person name="Grigoriev I.V."/>
            <person name="Vagvolgyi C."/>
            <person name="Papp T."/>
            <person name="Martin F.M."/>
            <person name="Miettinen O."/>
            <person name="Hibbett D.S."/>
            <person name="Nagy L.G."/>
        </authorList>
    </citation>
    <scope>NUCLEOTIDE SEQUENCE [LARGE SCALE GENOMIC DNA]</scope>
    <source>
        <strain evidence="1 2">FP101781</strain>
    </source>
</reference>
<comment type="caution">
    <text evidence="1">The sequence shown here is derived from an EMBL/GenBank/DDBJ whole genome shotgun (WGS) entry which is preliminary data.</text>
</comment>
<keyword evidence="2" id="KW-1185">Reference proteome</keyword>
<organism evidence="1 2">
    <name type="scientific">Coprinellus micaceus</name>
    <name type="common">Glistening ink-cap mushroom</name>
    <name type="synonym">Coprinus micaceus</name>
    <dbReference type="NCBI Taxonomy" id="71717"/>
    <lineage>
        <taxon>Eukaryota</taxon>
        <taxon>Fungi</taxon>
        <taxon>Dikarya</taxon>
        <taxon>Basidiomycota</taxon>
        <taxon>Agaricomycotina</taxon>
        <taxon>Agaricomycetes</taxon>
        <taxon>Agaricomycetidae</taxon>
        <taxon>Agaricales</taxon>
        <taxon>Agaricineae</taxon>
        <taxon>Psathyrellaceae</taxon>
        <taxon>Coprinellus</taxon>
    </lineage>
</organism>
<evidence type="ECO:0000313" key="1">
    <source>
        <dbReference type="EMBL" id="TEB26586.1"/>
    </source>
</evidence>
<name>A0A4Y7SXJ1_COPMI</name>
<dbReference type="STRING" id="71717.A0A4Y7SXJ1"/>
<accession>A0A4Y7SXJ1</accession>
<evidence type="ECO:0000313" key="2">
    <source>
        <dbReference type="Proteomes" id="UP000298030"/>
    </source>
</evidence>
<gene>
    <name evidence="1" type="ORF">FA13DRAFT_1713162</name>
</gene>
<protein>
    <submittedName>
        <fullName evidence="1">Uncharacterized protein</fullName>
    </submittedName>
</protein>
<proteinExistence type="predicted"/>